<accession>A0A428TNS3</accession>
<evidence type="ECO:0000313" key="2">
    <source>
        <dbReference type="EMBL" id="RSM03665.1"/>
    </source>
</evidence>
<dbReference type="AlphaFoldDB" id="A0A428TNS3"/>
<dbReference type="EMBL" id="NKCK01000065">
    <property type="protein sequence ID" value="RSM03665.1"/>
    <property type="molecule type" value="Genomic_DNA"/>
</dbReference>
<reference evidence="2 3" key="1">
    <citation type="submission" date="2017-06" db="EMBL/GenBank/DDBJ databases">
        <title>Comparative genomic analysis of Ambrosia Fusariam Clade fungi.</title>
        <authorList>
            <person name="Stajich J.E."/>
            <person name="Carrillo J."/>
            <person name="Kijimoto T."/>
            <person name="Eskalen A."/>
            <person name="O'Donnell K."/>
            <person name="Kasson M."/>
        </authorList>
    </citation>
    <scope>NUCLEOTIDE SEQUENCE [LARGE SCALE GENOMIC DNA]</scope>
    <source>
        <strain evidence="2 3">NRRL62579</strain>
    </source>
</reference>
<evidence type="ECO:0000313" key="3">
    <source>
        <dbReference type="Proteomes" id="UP000287144"/>
    </source>
</evidence>
<organism evidence="2 3">
    <name type="scientific">Fusarium oligoseptatum</name>
    <dbReference type="NCBI Taxonomy" id="2604345"/>
    <lineage>
        <taxon>Eukaryota</taxon>
        <taxon>Fungi</taxon>
        <taxon>Dikarya</taxon>
        <taxon>Ascomycota</taxon>
        <taxon>Pezizomycotina</taxon>
        <taxon>Sordariomycetes</taxon>
        <taxon>Hypocreomycetidae</taxon>
        <taxon>Hypocreales</taxon>
        <taxon>Nectriaceae</taxon>
        <taxon>Fusarium</taxon>
        <taxon>Fusarium solani species complex</taxon>
    </lineage>
</organism>
<sequence length="68" mass="7762">MSSRYSLRQTPRKKELFEGMVETPSRRRSTRRQTSQPLEASDADNDSGSNTEKRPSPCPNSSTYHQVC</sequence>
<feature type="compositionally biased region" description="Polar residues" evidence="1">
    <location>
        <begin position="59"/>
        <end position="68"/>
    </location>
</feature>
<protein>
    <submittedName>
        <fullName evidence="2">Uncharacterized protein</fullName>
    </submittedName>
</protein>
<name>A0A428TNS3_9HYPO</name>
<dbReference type="STRING" id="1325735.A0A428TNS3"/>
<keyword evidence="3" id="KW-1185">Reference proteome</keyword>
<feature type="region of interest" description="Disordered" evidence="1">
    <location>
        <begin position="1"/>
        <end position="68"/>
    </location>
</feature>
<proteinExistence type="predicted"/>
<gene>
    <name evidence="2" type="ORF">CEP52_007272</name>
</gene>
<comment type="caution">
    <text evidence="2">The sequence shown here is derived from an EMBL/GenBank/DDBJ whole genome shotgun (WGS) entry which is preliminary data.</text>
</comment>
<evidence type="ECO:0000256" key="1">
    <source>
        <dbReference type="SAM" id="MobiDB-lite"/>
    </source>
</evidence>
<dbReference type="Proteomes" id="UP000287144">
    <property type="component" value="Unassembled WGS sequence"/>
</dbReference>